<accession>A0AAJ0HKZ6</accession>
<dbReference type="AlphaFoldDB" id="A0AAJ0HKZ6"/>
<feature type="region of interest" description="Disordered" evidence="1">
    <location>
        <begin position="383"/>
        <end position="406"/>
    </location>
</feature>
<evidence type="ECO:0000313" key="2">
    <source>
        <dbReference type="EMBL" id="KAK3356812.1"/>
    </source>
</evidence>
<reference evidence="2" key="1">
    <citation type="journal article" date="2023" name="Mol. Phylogenet. Evol.">
        <title>Genome-scale phylogeny and comparative genomics of the fungal order Sordariales.</title>
        <authorList>
            <person name="Hensen N."/>
            <person name="Bonometti L."/>
            <person name="Westerberg I."/>
            <person name="Brannstrom I.O."/>
            <person name="Guillou S."/>
            <person name="Cros-Aarteil S."/>
            <person name="Calhoun S."/>
            <person name="Haridas S."/>
            <person name="Kuo A."/>
            <person name="Mondo S."/>
            <person name="Pangilinan J."/>
            <person name="Riley R."/>
            <person name="LaButti K."/>
            <person name="Andreopoulos B."/>
            <person name="Lipzen A."/>
            <person name="Chen C."/>
            <person name="Yan M."/>
            <person name="Daum C."/>
            <person name="Ng V."/>
            <person name="Clum A."/>
            <person name="Steindorff A."/>
            <person name="Ohm R.A."/>
            <person name="Martin F."/>
            <person name="Silar P."/>
            <person name="Natvig D.O."/>
            <person name="Lalanne C."/>
            <person name="Gautier V."/>
            <person name="Ament-Velasquez S.L."/>
            <person name="Kruys A."/>
            <person name="Hutchinson M.I."/>
            <person name="Powell A.J."/>
            <person name="Barry K."/>
            <person name="Miller A.N."/>
            <person name="Grigoriev I.V."/>
            <person name="Debuchy R."/>
            <person name="Gladieux P."/>
            <person name="Hiltunen Thoren M."/>
            <person name="Johannesson H."/>
        </authorList>
    </citation>
    <scope>NUCLEOTIDE SEQUENCE</scope>
    <source>
        <strain evidence="2">CBS 955.72</strain>
    </source>
</reference>
<comment type="caution">
    <text evidence="2">The sequence shown here is derived from an EMBL/GenBank/DDBJ whole genome shotgun (WGS) entry which is preliminary data.</text>
</comment>
<feature type="compositionally biased region" description="Basic and acidic residues" evidence="1">
    <location>
        <begin position="1"/>
        <end position="12"/>
    </location>
</feature>
<organism evidence="2 3">
    <name type="scientific">Lasiosphaeria hispida</name>
    <dbReference type="NCBI Taxonomy" id="260671"/>
    <lineage>
        <taxon>Eukaryota</taxon>
        <taxon>Fungi</taxon>
        <taxon>Dikarya</taxon>
        <taxon>Ascomycota</taxon>
        <taxon>Pezizomycotina</taxon>
        <taxon>Sordariomycetes</taxon>
        <taxon>Sordariomycetidae</taxon>
        <taxon>Sordariales</taxon>
        <taxon>Lasiosphaeriaceae</taxon>
        <taxon>Lasiosphaeria</taxon>
    </lineage>
</organism>
<dbReference type="PANTHER" id="PTHR10039">
    <property type="entry name" value="AMELOGENIN"/>
    <property type="match status" value="1"/>
</dbReference>
<dbReference type="PANTHER" id="PTHR10039:SF5">
    <property type="entry name" value="NACHT DOMAIN-CONTAINING PROTEIN"/>
    <property type="match status" value="1"/>
</dbReference>
<evidence type="ECO:0000313" key="3">
    <source>
        <dbReference type="Proteomes" id="UP001275084"/>
    </source>
</evidence>
<proteinExistence type="predicted"/>
<protein>
    <submittedName>
        <fullName evidence="2">Uncharacterized protein</fullName>
    </submittedName>
</protein>
<gene>
    <name evidence="2" type="ORF">B0T25DRAFT_566142</name>
</gene>
<feature type="compositionally biased region" description="Basic and acidic residues" evidence="1">
    <location>
        <begin position="70"/>
        <end position="87"/>
    </location>
</feature>
<reference evidence="2" key="2">
    <citation type="submission" date="2023-06" db="EMBL/GenBank/DDBJ databases">
        <authorList>
            <consortium name="Lawrence Berkeley National Laboratory"/>
            <person name="Haridas S."/>
            <person name="Hensen N."/>
            <person name="Bonometti L."/>
            <person name="Westerberg I."/>
            <person name="Brannstrom I.O."/>
            <person name="Guillou S."/>
            <person name="Cros-Aarteil S."/>
            <person name="Calhoun S."/>
            <person name="Kuo A."/>
            <person name="Mondo S."/>
            <person name="Pangilinan J."/>
            <person name="Riley R."/>
            <person name="Labutti K."/>
            <person name="Andreopoulos B."/>
            <person name="Lipzen A."/>
            <person name="Chen C."/>
            <person name="Yanf M."/>
            <person name="Daum C."/>
            <person name="Ng V."/>
            <person name="Clum A."/>
            <person name="Steindorff A."/>
            <person name="Ohm R."/>
            <person name="Martin F."/>
            <person name="Silar P."/>
            <person name="Natvig D."/>
            <person name="Lalanne C."/>
            <person name="Gautier V."/>
            <person name="Ament-Velasquez S.L."/>
            <person name="Kruys A."/>
            <person name="Hutchinson M.I."/>
            <person name="Powell A.J."/>
            <person name="Barry K."/>
            <person name="Miller A.N."/>
            <person name="Grigoriev I.V."/>
            <person name="Debuchy R."/>
            <person name="Gladieux P."/>
            <person name="Thoren M.H."/>
            <person name="Johannesson H."/>
        </authorList>
    </citation>
    <scope>NUCLEOTIDE SEQUENCE</scope>
    <source>
        <strain evidence="2">CBS 955.72</strain>
    </source>
</reference>
<dbReference type="Proteomes" id="UP001275084">
    <property type="component" value="Unassembled WGS sequence"/>
</dbReference>
<evidence type="ECO:0000256" key="1">
    <source>
        <dbReference type="SAM" id="MobiDB-lite"/>
    </source>
</evidence>
<feature type="compositionally biased region" description="Polar residues" evidence="1">
    <location>
        <begin position="392"/>
        <end position="406"/>
    </location>
</feature>
<keyword evidence="3" id="KW-1185">Reference proteome</keyword>
<name>A0AAJ0HKZ6_9PEZI</name>
<sequence>MSSYEDTLHDSDSSGPLRPELTAADNVKRLRIQQQQGEKYRRVAANSEQRQARVSEQMERRLAQIQIKATKREEHNWRLEEKKDPARPRRGKSGAQGDAQGPNEAGQGSKASTKLPKSSEEAGVEWERNSLLKKLGQVHQDLKSIKQSISNLAKGFEPFRRSPVTVFLLGLVSIFQDSRDTFTRKLERLLRRLLDQDIIDMNLVLFFDTLDEFNGHMDVISRFLKDVIKDSPKSLTRAKFCFSSRPWAELAVHFSESDGVFLWVKLALSILRGTVTSNPDGVTLQALEKRLFELPDDLFRFYELIIERISKANCRRTFAVIELVVRHNDEYGPITAMQIRDAEPLEIAGRDVEYLDVLDLDDRKLRRVVDDKVKGLIRAPWDVDRPKKSHPLQAQNPESETPAESC</sequence>
<dbReference type="EMBL" id="JAUIQD010000003">
    <property type="protein sequence ID" value="KAK3356812.1"/>
    <property type="molecule type" value="Genomic_DNA"/>
</dbReference>
<feature type="compositionally biased region" description="Basic and acidic residues" evidence="1">
    <location>
        <begin position="50"/>
        <end position="62"/>
    </location>
</feature>
<feature type="region of interest" description="Disordered" evidence="1">
    <location>
        <begin position="1"/>
        <end position="121"/>
    </location>
</feature>